<proteinExistence type="predicted"/>
<dbReference type="Pfam" id="PF10419">
    <property type="entry name" value="TFIIIC_sub6"/>
    <property type="match status" value="1"/>
</dbReference>
<feature type="non-terminal residue" evidence="2">
    <location>
        <position position="1"/>
    </location>
</feature>
<dbReference type="Gene3D" id="2.60.40.4370">
    <property type="match status" value="1"/>
</dbReference>
<organism evidence="2 3">
    <name type="scientific">Tulasnella calospora MUT 4182</name>
    <dbReference type="NCBI Taxonomy" id="1051891"/>
    <lineage>
        <taxon>Eukaryota</taxon>
        <taxon>Fungi</taxon>
        <taxon>Dikarya</taxon>
        <taxon>Basidiomycota</taxon>
        <taxon>Agaricomycotina</taxon>
        <taxon>Agaricomycetes</taxon>
        <taxon>Cantharellales</taxon>
        <taxon>Tulasnellaceae</taxon>
        <taxon>Tulasnella</taxon>
    </lineage>
</organism>
<evidence type="ECO:0000313" key="2">
    <source>
        <dbReference type="EMBL" id="KIO23883.1"/>
    </source>
</evidence>
<dbReference type="OrthoDB" id="1877767at2759"/>
<dbReference type="EMBL" id="KN823073">
    <property type="protein sequence ID" value="KIO23883.1"/>
    <property type="molecule type" value="Genomic_DNA"/>
</dbReference>
<dbReference type="InterPro" id="IPR019481">
    <property type="entry name" value="TFIIIC_triple_barrel"/>
</dbReference>
<sequence>EQTSYVTFDLGNIDQNLLLNASSCKLIGLDTPTPYLQLPGITMRGTHDTLIGSELVFADGRGEPNSALHLSSLSELILVSSRP</sequence>
<protein>
    <recommendedName>
        <fullName evidence="1">Transcription factor TFIIIC triple barrel domain-containing protein</fullName>
    </recommendedName>
</protein>
<evidence type="ECO:0000313" key="3">
    <source>
        <dbReference type="Proteomes" id="UP000054248"/>
    </source>
</evidence>
<gene>
    <name evidence="2" type="ORF">M407DRAFT_77574</name>
</gene>
<dbReference type="HOGENOM" id="CLU_2549373_0_0_1"/>
<dbReference type="Proteomes" id="UP000054248">
    <property type="component" value="Unassembled WGS sequence"/>
</dbReference>
<evidence type="ECO:0000259" key="1">
    <source>
        <dbReference type="Pfam" id="PF10419"/>
    </source>
</evidence>
<feature type="domain" description="Transcription factor TFIIIC triple barrel" evidence="1">
    <location>
        <begin position="2"/>
        <end position="66"/>
    </location>
</feature>
<reference evidence="2 3" key="1">
    <citation type="submission" date="2014-04" db="EMBL/GenBank/DDBJ databases">
        <authorList>
            <consortium name="DOE Joint Genome Institute"/>
            <person name="Kuo A."/>
            <person name="Girlanda M."/>
            <person name="Perotto S."/>
            <person name="Kohler A."/>
            <person name="Nagy L.G."/>
            <person name="Floudas D."/>
            <person name="Copeland A."/>
            <person name="Barry K.W."/>
            <person name="Cichocki N."/>
            <person name="Veneault-Fourrey C."/>
            <person name="LaButti K."/>
            <person name="Lindquist E.A."/>
            <person name="Lipzen A."/>
            <person name="Lundell T."/>
            <person name="Morin E."/>
            <person name="Murat C."/>
            <person name="Sun H."/>
            <person name="Tunlid A."/>
            <person name="Henrissat B."/>
            <person name="Grigoriev I.V."/>
            <person name="Hibbett D.S."/>
            <person name="Martin F."/>
            <person name="Nordberg H.P."/>
            <person name="Cantor M.N."/>
            <person name="Hua S.X."/>
        </authorList>
    </citation>
    <scope>NUCLEOTIDE SEQUENCE [LARGE SCALE GENOMIC DNA]</scope>
    <source>
        <strain evidence="2 3">MUT 4182</strain>
    </source>
</reference>
<reference evidence="3" key="2">
    <citation type="submission" date="2015-01" db="EMBL/GenBank/DDBJ databases">
        <title>Evolutionary Origins and Diversification of the Mycorrhizal Mutualists.</title>
        <authorList>
            <consortium name="DOE Joint Genome Institute"/>
            <consortium name="Mycorrhizal Genomics Consortium"/>
            <person name="Kohler A."/>
            <person name="Kuo A."/>
            <person name="Nagy L.G."/>
            <person name="Floudas D."/>
            <person name="Copeland A."/>
            <person name="Barry K.W."/>
            <person name="Cichocki N."/>
            <person name="Veneault-Fourrey C."/>
            <person name="LaButti K."/>
            <person name="Lindquist E.A."/>
            <person name="Lipzen A."/>
            <person name="Lundell T."/>
            <person name="Morin E."/>
            <person name="Murat C."/>
            <person name="Riley R."/>
            <person name="Ohm R."/>
            <person name="Sun H."/>
            <person name="Tunlid A."/>
            <person name="Henrissat B."/>
            <person name="Grigoriev I.V."/>
            <person name="Hibbett D.S."/>
            <person name="Martin F."/>
        </authorList>
    </citation>
    <scope>NUCLEOTIDE SEQUENCE [LARGE SCALE GENOMIC DNA]</scope>
    <source>
        <strain evidence="3">MUT 4182</strain>
    </source>
</reference>
<dbReference type="AlphaFoldDB" id="A0A0C3KR62"/>
<accession>A0A0C3KR62</accession>
<dbReference type="STRING" id="1051891.A0A0C3KR62"/>
<name>A0A0C3KR62_9AGAM</name>
<keyword evidence="3" id="KW-1185">Reference proteome</keyword>